<dbReference type="RefSeq" id="WP_189055274.1">
    <property type="nucleotide sequence ID" value="NZ_BMMK01000004.1"/>
</dbReference>
<dbReference type="EMBL" id="BMMK01000004">
    <property type="protein sequence ID" value="GGM45161.1"/>
    <property type="molecule type" value="Genomic_DNA"/>
</dbReference>
<dbReference type="Proteomes" id="UP000637578">
    <property type="component" value="Unassembled WGS sequence"/>
</dbReference>
<protein>
    <submittedName>
        <fullName evidence="1">Uncharacterized protein</fullName>
    </submittedName>
</protein>
<evidence type="ECO:0000313" key="1">
    <source>
        <dbReference type="EMBL" id="GGM45161.1"/>
    </source>
</evidence>
<accession>A0A8J3FVK0</accession>
<name>A0A8J3FVK0_9PSEU</name>
<reference evidence="1" key="2">
    <citation type="submission" date="2020-09" db="EMBL/GenBank/DDBJ databases">
        <authorList>
            <person name="Sun Q."/>
            <person name="Zhou Y."/>
        </authorList>
    </citation>
    <scope>NUCLEOTIDE SEQUENCE</scope>
    <source>
        <strain evidence="1">CGMCC 4.5737</strain>
    </source>
</reference>
<comment type="caution">
    <text evidence="1">The sequence shown here is derived from an EMBL/GenBank/DDBJ whole genome shotgun (WGS) entry which is preliminary data.</text>
</comment>
<evidence type="ECO:0000313" key="2">
    <source>
        <dbReference type="Proteomes" id="UP000637578"/>
    </source>
</evidence>
<gene>
    <name evidence="1" type="ORF">GCM10012275_15280</name>
</gene>
<keyword evidence="2" id="KW-1185">Reference proteome</keyword>
<reference evidence="1" key="1">
    <citation type="journal article" date="2014" name="Int. J. Syst. Evol. Microbiol.">
        <title>Complete genome sequence of Corynebacterium casei LMG S-19264T (=DSM 44701T), isolated from a smear-ripened cheese.</title>
        <authorList>
            <consortium name="US DOE Joint Genome Institute (JGI-PGF)"/>
            <person name="Walter F."/>
            <person name="Albersmeier A."/>
            <person name="Kalinowski J."/>
            <person name="Ruckert C."/>
        </authorList>
    </citation>
    <scope>NUCLEOTIDE SEQUENCE</scope>
    <source>
        <strain evidence="1">CGMCC 4.5737</strain>
    </source>
</reference>
<sequence>MTFETGERVLIIAGEGIGGIGVVQGHELGVYLVDVGGVLHGKRADELIRILIVGETEDPDEERDDEEELDGPPFGLTTDQLSGFVERFIVHCVSRVRGVGRDQYARAGFQQFEGLSPVEVLGMLQEEIMDIANYAAMLFILTDRMRGALGETSD</sequence>
<proteinExistence type="predicted"/>
<dbReference type="AlphaFoldDB" id="A0A8J3FVK0"/>
<organism evidence="1 2">
    <name type="scientific">Longimycelium tulufanense</name>
    <dbReference type="NCBI Taxonomy" id="907463"/>
    <lineage>
        <taxon>Bacteria</taxon>
        <taxon>Bacillati</taxon>
        <taxon>Actinomycetota</taxon>
        <taxon>Actinomycetes</taxon>
        <taxon>Pseudonocardiales</taxon>
        <taxon>Pseudonocardiaceae</taxon>
        <taxon>Longimycelium</taxon>
    </lineage>
</organism>